<sequence length="56" mass="6398">VETDYVDRVHMVNYPMVPTDATIVISELHSSDSGTYRCEVMQGIEDNYDSVEMQVQ</sequence>
<gene>
    <name evidence="1" type="ORF">M9458_049408</name>
</gene>
<dbReference type="Proteomes" id="UP001529510">
    <property type="component" value="Unassembled WGS sequence"/>
</dbReference>
<proteinExistence type="predicted"/>
<feature type="non-terminal residue" evidence="1">
    <location>
        <position position="1"/>
    </location>
</feature>
<dbReference type="EMBL" id="JAMKFB020000025">
    <property type="protein sequence ID" value="KAL0155145.1"/>
    <property type="molecule type" value="Genomic_DNA"/>
</dbReference>
<reference evidence="1 2" key="1">
    <citation type="submission" date="2024-05" db="EMBL/GenBank/DDBJ databases">
        <title>Genome sequencing and assembly of Indian major carp, Cirrhinus mrigala (Hamilton, 1822).</title>
        <authorList>
            <person name="Mohindra V."/>
            <person name="Chowdhury L.M."/>
            <person name="Lal K."/>
            <person name="Jena J.K."/>
        </authorList>
    </citation>
    <scope>NUCLEOTIDE SEQUENCE [LARGE SCALE GENOMIC DNA]</scope>
    <source>
        <strain evidence="1">CM1030</strain>
        <tissue evidence="1">Blood</tissue>
    </source>
</reference>
<dbReference type="PANTHER" id="PTHR22804">
    <property type="entry name" value="AGGRECAN/VERSICAN PROTEOGLYCAN"/>
    <property type="match status" value="1"/>
</dbReference>
<organism evidence="1 2">
    <name type="scientific">Cirrhinus mrigala</name>
    <name type="common">Mrigala</name>
    <dbReference type="NCBI Taxonomy" id="683832"/>
    <lineage>
        <taxon>Eukaryota</taxon>
        <taxon>Metazoa</taxon>
        <taxon>Chordata</taxon>
        <taxon>Craniata</taxon>
        <taxon>Vertebrata</taxon>
        <taxon>Euteleostomi</taxon>
        <taxon>Actinopterygii</taxon>
        <taxon>Neopterygii</taxon>
        <taxon>Teleostei</taxon>
        <taxon>Ostariophysi</taxon>
        <taxon>Cypriniformes</taxon>
        <taxon>Cyprinidae</taxon>
        <taxon>Labeoninae</taxon>
        <taxon>Labeonini</taxon>
        <taxon>Cirrhinus</taxon>
    </lineage>
</organism>
<dbReference type="InterPro" id="IPR036179">
    <property type="entry name" value="Ig-like_dom_sf"/>
</dbReference>
<dbReference type="AlphaFoldDB" id="A0ABD0N1J5"/>
<dbReference type="InterPro" id="IPR013783">
    <property type="entry name" value="Ig-like_fold"/>
</dbReference>
<evidence type="ECO:0008006" key="3">
    <source>
        <dbReference type="Google" id="ProtNLM"/>
    </source>
</evidence>
<dbReference type="InterPro" id="IPR050691">
    <property type="entry name" value="Hyaluronan_bind_Proteoglycan"/>
</dbReference>
<keyword evidence="2" id="KW-1185">Reference proteome</keyword>
<dbReference type="SUPFAM" id="SSF48726">
    <property type="entry name" value="Immunoglobulin"/>
    <property type="match status" value="1"/>
</dbReference>
<protein>
    <recommendedName>
        <fullName evidence="3">Platelet-derived growth factor receptor beta</fullName>
    </recommendedName>
</protein>
<evidence type="ECO:0000313" key="1">
    <source>
        <dbReference type="EMBL" id="KAL0155145.1"/>
    </source>
</evidence>
<dbReference type="Gene3D" id="2.60.40.10">
    <property type="entry name" value="Immunoglobulins"/>
    <property type="match status" value="1"/>
</dbReference>
<name>A0ABD0N1J5_CIRMR</name>
<comment type="caution">
    <text evidence="1">The sequence shown here is derived from an EMBL/GenBank/DDBJ whole genome shotgun (WGS) entry which is preliminary data.</text>
</comment>
<evidence type="ECO:0000313" key="2">
    <source>
        <dbReference type="Proteomes" id="UP001529510"/>
    </source>
</evidence>
<dbReference type="PANTHER" id="PTHR22804:SF42">
    <property type="entry name" value="AGGRECAN CORE PROTEIN"/>
    <property type="match status" value="1"/>
</dbReference>
<feature type="non-terminal residue" evidence="1">
    <location>
        <position position="56"/>
    </location>
</feature>
<accession>A0ABD0N1J5</accession>